<sequence>FSSEEVEFAVADKSVPWERGITTGSTNAASEIGRDDDLDDDYYDDYQTPTFGFIPNDYEVPERSSDVVPNPNDYEVPERSFGFVSLAAPKKSVRTTPLSMVQEDDDDFEIPLRSCGLRPEAAQLC</sequence>
<feature type="non-terminal residue" evidence="1">
    <location>
        <position position="1"/>
    </location>
</feature>
<dbReference type="AlphaFoldDB" id="A0A813DSH3"/>
<protein>
    <submittedName>
        <fullName evidence="1">Uncharacterized protein</fullName>
    </submittedName>
</protein>
<proteinExistence type="predicted"/>
<evidence type="ECO:0000313" key="2">
    <source>
        <dbReference type="Proteomes" id="UP000654075"/>
    </source>
</evidence>
<keyword evidence="2" id="KW-1185">Reference proteome</keyword>
<dbReference type="EMBL" id="CAJNNV010003545">
    <property type="protein sequence ID" value="CAE8589209.1"/>
    <property type="molecule type" value="Genomic_DNA"/>
</dbReference>
<dbReference type="Proteomes" id="UP000654075">
    <property type="component" value="Unassembled WGS sequence"/>
</dbReference>
<reference evidence="1" key="1">
    <citation type="submission" date="2021-02" db="EMBL/GenBank/DDBJ databases">
        <authorList>
            <person name="Dougan E. K."/>
            <person name="Rhodes N."/>
            <person name="Thang M."/>
            <person name="Chan C."/>
        </authorList>
    </citation>
    <scope>NUCLEOTIDE SEQUENCE</scope>
</reference>
<gene>
    <name evidence="1" type="ORF">PGLA1383_LOCUS7985</name>
</gene>
<comment type="caution">
    <text evidence="1">The sequence shown here is derived from an EMBL/GenBank/DDBJ whole genome shotgun (WGS) entry which is preliminary data.</text>
</comment>
<accession>A0A813DSH3</accession>
<name>A0A813DSH3_POLGL</name>
<organism evidence="1 2">
    <name type="scientific">Polarella glacialis</name>
    <name type="common">Dinoflagellate</name>
    <dbReference type="NCBI Taxonomy" id="89957"/>
    <lineage>
        <taxon>Eukaryota</taxon>
        <taxon>Sar</taxon>
        <taxon>Alveolata</taxon>
        <taxon>Dinophyceae</taxon>
        <taxon>Suessiales</taxon>
        <taxon>Suessiaceae</taxon>
        <taxon>Polarella</taxon>
    </lineage>
</organism>
<evidence type="ECO:0000313" key="1">
    <source>
        <dbReference type="EMBL" id="CAE8589209.1"/>
    </source>
</evidence>